<dbReference type="Proteomes" id="UP000707245">
    <property type="component" value="Unassembled WGS sequence"/>
</dbReference>
<proteinExistence type="predicted"/>
<protein>
    <submittedName>
        <fullName evidence="2">Helix-turn-helix transcriptional regulator</fullName>
    </submittedName>
</protein>
<feature type="domain" description="HTH cro/C1-type" evidence="1">
    <location>
        <begin position="10"/>
        <end position="64"/>
    </location>
</feature>
<evidence type="ECO:0000313" key="2">
    <source>
        <dbReference type="EMBL" id="MBE0458282.1"/>
    </source>
</evidence>
<dbReference type="InterPro" id="IPR010982">
    <property type="entry name" value="Lambda_DNA-bd_dom_sf"/>
</dbReference>
<organism evidence="2 3">
    <name type="scientific">Pseudoalteromonas prydzensis</name>
    <dbReference type="NCBI Taxonomy" id="182141"/>
    <lineage>
        <taxon>Bacteria</taxon>
        <taxon>Pseudomonadati</taxon>
        <taxon>Pseudomonadota</taxon>
        <taxon>Gammaproteobacteria</taxon>
        <taxon>Alteromonadales</taxon>
        <taxon>Pseudoalteromonadaceae</taxon>
        <taxon>Pseudoalteromonas</taxon>
    </lineage>
</organism>
<sequence length="87" mass="10124">MNRIEIGKVLAQARKEKQLTQREVQKLTNINKSTLSEIENGKFTGSLDILERYTHYLDFELAVVPRALSKSRLPRWDELSELFSEDS</sequence>
<gene>
    <name evidence="2" type="ORF">EI167_12650</name>
</gene>
<evidence type="ECO:0000313" key="3">
    <source>
        <dbReference type="Proteomes" id="UP000707245"/>
    </source>
</evidence>
<accession>A0ABR9FN82</accession>
<dbReference type="Gene3D" id="1.10.260.40">
    <property type="entry name" value="lambda repressor-like DNA-binding domains"/>
    <property type="match status" value="1"/>
</dbReference>
<comment type="caution">
    <text evidence="2">The sequence shown here is derived from an EMBL/GenBank/DDBJ whole genome shotgun (WGS) entry which is preliminary data.</text>
</comment>
<dbReference type="EMBL" id="RRZA01000037">
    <property type="protein sequence ID" value="MBE0458282.1"/>
    <property type="molecule type" value="Genomic_DNA"/>
</dbReference>
<evidence type="ECO:0000259" key="1">
    <source>
        <dbReference type="PROSITE" id="PS50943"/>
    </source>
</evidence>
<reference evidence="2 3" key="1">
    <citation type="submission" date="2020-07" db="EMBL/GenBank/DDBJ databases">
        <title>Halophilic bacteria isolated from french cheeses.</title>
        <authorList>
            <person name="Kothe C.I."/>
            <person name="Farah-Kraiem B."/>
            <person name="Renault P."/>
            <person name="Dridi B."/>
        </authorList>
    </citation>
    <scope>NUCLEOTIDE SEQUENCE [LARGE SCALE GENOMIC DNA]</scope>
    <source>
        <strain evidence="2 3">FME14</strain>
    </source>
</reference>
<dbReference type="RefSeq" id="WP_192542017.1">
    <property type="nucleotide sequence ID" value="NZ_CASHZX010000002.1"/>
</dbReference>
<dbReference type="Pfam" id="PF12844">
    <property type="entry name" value="HTH_19"/>
    <property type="match status" value="1"/>
</dbReference>
<dbReference type="SUPFAM" id="SSF47413">
    <property type="entry name" value="lambda repressor-like DNA-binding domains"/>
    <property type="match status" value="1"/>
</dbReference>
<dbReference type="SMART" id="SM00530">
    <property type="entry name" value="HTH_XRE"/>
    <property type="match status" value="1"/>
</dbReference>
<dbReference type="PROSITE" id="PS50943">
    <property type="entry name" value="HTH_CROC1"/>
    <property type="match status" value="1"/>
</dbReference>
<dbReference type="CDD" id="cd00093">
    <property type="entry name" value="HTH_XRE"/>
    <property type="match status" value="1"/>
</dbReference>
<keyword evidence="3" id="KW-1185">Reference proteome</keyword>
<name>A0ABR9FN82_9GAMM</name>
<dbReference type="InterPro" id="IPR001387">
    <property type="entry name" value="Cro/C1-type_HTH"/>
</dbReference>